<proteinExistence type="inferred from homology"/>
<reference evidence="13" key="1">
    <citation type="submission" date="2021-01" db="EMBL/GenBank/DDBJ databases">
        <authorList>
            <person name="Kaushik A."/>
        </authorList>
    </citation>
    <scope>NUCLEOTIDE SEQUENCE</scope>
    <source>
        <strain evidence="13">AG4-R118</strain>
    </source>
</reference>
<feature type="domain" description="Peptidase M14" evidence="12">
    <location>
        <begin position="131"/>
        <end position="405"/>
    </location>
</feature>
<dbReference type="GO" id="GO:0008270">
    <property type="term" value="F:zinc ion binding"/>
    <property type="evidence" value="ECO:0007669"/>
    <property type="project" value="InterPro"/>
</dbReference>
<evidence type="ECO:0000256" key="2">
    <source>
        <dbReference type="ARBA" id="ARBA00005988"/>
    </source>
</evidence>
<evidence type="ECO:0000256" key="4">
    <source>
        <dbReference type="ARBA" id="ARBA00022723"/>
    </source>
</evidence>
<evidence type="ECO:0000313" key="13">
    <source>
        <dbReference type="EMBL" id="CAE6499375.1"/>
    </source>
</evidence>
<dbReference type="SUPFAM" id="SSF53187">
    <property type="entry name" value="Zn-dependent exopeptidases"/>
    <property type="match status" value="1"/>
</dbReference>
<dbReference type="InterPro" id="IPR036990">
    <property type="entry name" value="M14A-like_propep"/>
</dbReference>
<sequence>MHLIRTICAAACASLALAAPSQRNLYAGTKVYRIPTGNQEQTDRIANVLTTLGIPTWKSAKVAFSHADVEVPKDRLTSFHSALKDISPQLDSQLITMHEDLSVSIAKEAEGMYSPHKDALVGFANAAWFNSYHTYADHLTFLNDLASTFPNNAKVVTGGTSYEGRPITGINIFGSSGSGTKPAIIFHGTVHAREWITTMVTEHIAYSLLSNYTTSSTIKSYVDKYDFYIFPVVNPDGTGPGSGMSVVALLQAPVRKPIEVSAAAGDAPENKGLAAFINTKANSATGAKLYIDWHSYGLYFMGPYGYSCSANAADKAVHTTLEQGFAAAFKAPYGKTLKTGPICSTIYQVSGGSVDYAYDVSKIKYSFTPELRGGSSGSGFILPPAEILPSGIEAYEGVKYLLANMV</sequence>
<evidence type="ECO:0000256" key="3">
    <source>
        <dbReference type="ARBA" id="ARBA00022670"/>
    </source>
</evidence>
<evidence type="ECO:0000256" key="10">
    <source>
        <dbReference type="PROSITE-ProRule" id="PRU01379"/>
    </source>
</evidence>
<evidence type="ECO:0000256" key="5">
    <source>
        <dbReference type="ARBA" id="ARBA00022729"/>
    </source>
</evidence>
<keyword evidence="6" id="KW-0378">Hydrolase</keyword>
<dbReference type="PROSITE" id="PS00132">
    <property type="entry name" value="CARBOXYPEPT_ZN_1"/>
    <property type="match status" value="1"/>
</dbReference>
<dbReference type="SUPFAM" id="SSF54897">
    <property type="entry name" value="Protease propeptides/inhibitors"/>
    <property type="match status" value="1"/>
</dbReference>
<keyword evidence="8" id="KW-0482">Metalloprotease</keyword>
<dbReference type="GO" id="GO:0005615">
    <property type="term" value="C:extracellular space"/>
    <property type="evidence" value="ECO:0007669"/>
    <property type="project" value="TreeGrafter"/>
</dbReference>
<dbReference type="PANTHER" id="PTHR11705:SF143">
    <property type="entry name" value="SLL0236 PROTEIN"/>
    <property type="match status" value="1"/>
</dbReference>
<feature type="active site" description="Proton donor/acceptor" evidence="10">
    <location>
        <position position="370"/>
    </location>
</feature>
<gene>
    <name evidence="13" type="ORF">RDB_LOCUS151120</name>
</gene>
<comment type="similarity">
    <text evidence="2 10">Belongs to the peptidase M14 family.</text>
</comment>
<keyword evidence="7" id="KW-0862">Zinc</keyword>
<dbReference type="GO" id="GO:0004181">
    <property type="term" value="F:metallocarboxypeptidase activity"/>
    <property type="evidence" value="ECO:0007669"/>
    <property type="project" value="InterPro"/>
</dbReference>
<evidence type="ECO:0000256" key="7">
    <source>
        <dbReference type="ARBA" id="ARBA00022833"/>
    </source>
</evidence>
<keyword evidence="3" id="KW-0645">Protease</keyword>
<evidence type="ECO:0000313" key="14">
    <source>
        <dbReference type="Proteomes" id="UP000663888"/>
    </source>
</evidence>
<evidence type="ECO:0000256" key="11">
    <source>
        <dbReference type="SAM" id="SignalP"/>
    </source>
</evidence>
<dbReference type="Proteomes" id="UP000663888">
    <property type="component" value="Unassembled WGS sequence"/>
</dbReference>
<keyword evidence="9" id="KW-1015">Disulfide bond</keyword>
<keyword evidence="5 11" id="KW-0732">Signal</keyword>
<organism evidence="13 14">
    <name type="scientific">Rhizoctonia solani</name>
    <dbReference type="NCBI Taxonomy" id="456999"/>
    <lineage>
        <taxon>Eukaryota</taxon>
        <taxon>Fungi</taxon>
        <taxon>Dikarya</taxon>
        <taxon>Basidiomycota</taxon>
        <taxon>Agaricomycotina</taxon>
        <taxon>Agaricomycetes</taxon>
        <taxon>Cantharellales</taxon>
        <taxon>Ceratobasidiaceae</taxon>
        <taxon>Rhizoctonia</taxon>
    </lineage>
</organism>
<dbReference type="InterPro" id="IPR000834">
    <property type="entry name" value="Peptidase_M14"/>
</dbReference>
<dbReference type="GO" id="GO:0006508">
    <property type="term" value="P:proteolysis"/>
    <property type="evidence" value="ECO:0007669"/>
    <property type="project" value="UniProtKB-KW"/>
</dbReference>
<dbReference type="CDD" id="cd03860">
    <property type="entry name" value="M14_CP_A-B_like"/>
    <property type="match status" value="1"/>
</dbReference>
<evidence type="ECO:0000256" key="9">
    <source>
        <dbReference type="ARBA" id="ARBA00023157"/>
    </source>
</evidence>
<dbReference type="EMBL" id="CAJMWX010001625">
    <property type="protein sequence ID" value="CAE6499375.1"/>
    <property type="molecule type" value="Genomic_DNA"/>
</dbReference>
<evidence type="ECO:0000256" key="8">
    <source>
        <dbReference type="ARBA" id="ARBA00023049"/>
    </source>
</evidence>
<name>A0A8H3CY36_9AGAM</name>
<keyword evidence="4" id="KW-0479">Metal-binding</keyword>
<protein>
    <recommendedName>
        <fullName evidence="12">Peptidase M14 domain-containing protein</fullName>
    </recommendedName>
</protein>
<dbReference type="SMART" id="SM00631">
    <property type="entry name" value="Zn_pept"/>
    <property type="match status" value="1"/>
</dbReference>
<feature type="signal peptide" evidence="11">
    <location>
        <begin position="1"/>
        <end position="18"/>
    </location>
</feature>
<dbReference type="PRINTS" id="PR00765">
    <property type="entry name" value="CRBOXYPTASEA"/>
</dbReference>
<evidence type="ECO:0000259" key="12">
    <source>
        <dbReference type="PROSITE" id="PS52035"/>
    </source>
</evidence>
<dbReference type="Gene3D" id="3.40.630.10">
    <property type="entry name" value="Zn peptidases"/>
    <property type="match status" value="2"/>
</dbReference>
<feature type="chain" id="PRO_5034062027" description="Peptidase M14 domain-containing protein" evidence="11">
    <location>
        <begin position="19"/>
        <end position="406"/>
    </location>
</feature>
<dbReference type="Gene3D" id="3.30.70.340">
    <property type="entry name" value="Metallocarboxypeptidase-like"/>
    <property type="match status" value="1"/>
</dbReference>
<dbReference type="AlphaFoldDB" id="A0A8H3CY36"/>
<dbReference type="InterPro" id="IPR057246">
    <property type="entry name" value="CARBOXYPEPT_ZN_1"/>
</dbReference>
<dbReference type="PROSITE" id="PS52035">
    <property type="entry name" value="PEPTIDASE_M14"/>
    <property type="match status" value="1"/>
</dbReference>
<dbReference type="PANTHER" id="PTHR11705">
    <property type="entry name" value="PROTEASE FAMILY M14 CARBOXYPEPTIDASE A,B"/>
    <property type="match status" value="1"/>
</dbReference>
<dbReference type="Pfam" id="PF00246">
    <property type="entry name" value="Peptidase_M14"/>
    <property type="match status" value="2"/>
</dbReference>
<evidence type="ECO:0000256" key="1">
    <source>
        <dbReference type="ARBA" id="ARBA00001947"/>
    </source>
</evidence>
<accession>A0A8H3CY36</accession>
<evidence type="ECO:0000256" key="6">
    <source>
        <dbReference type="ARBA" id="ARBA00022801"/>
    </source>
</evidence>
<comment type="caution">
    <text evidence="13">The sequence shown here is derived from an EMBL/GenBank/DDBJ whole genome shotgun (WGS) entry which is preliminary data.</text>
</comment>
<comment type="cofactor">
    <cofactor evidence="1">
        <name>Zn(2+)</name>
        <dbReference type="ChEBI" id="CHEBI:29105"/>
    </cofactor>
</comment>